<dbReference type="Proteomes" id="UP000789375">
    <property type="component" value="Unassembled WGS sequence"/>
</dbReference>
<dbReference type="EMBL" id="CAJVPP010000383">
    <property type="protein sequence ID" value="CAG8477140.1"/>
    <property type="molecule type" value="Genomic_DNA"/>
</dbReference>
<proteinExistence type="predicted"/>
<reference evidence="1" key="1">
    <citation type="submission" date="2021-06" db="EMBL/GenBank/DDBJ databases">
        <authorList>
            <person name="Kallberg Y."/>
            <person name="Tangrot J."/>
            <person name="Rosling A."/>
        </authorList>
    </citation>
    <scope>NUCLEOTIDE SEQUENCE</scope>
    <source>
        <strain evidence="1">87-6 pot B 2015</strain>
    </source>
</reference>
<gene>
    <name evidence="1" type="ORF">FMOSSE_LOCUS2817</name>
</gene>
<organism evidence="1 2">
    <name type="scientific">Funneliformis mosseae</name>
    <name type="common">Endomycorrhizal fungus</name>
    <name type="synonym">Glomus mosseae</name>
    <dbReference type="NCBI Taxonomy" id="27381"/>
    <lineage>
        <taxon>Eukaryota</taxon>
        <taxon>Fungi</taxon>
        <taxon>Fungi incertae sedis</taxon>
        <taxon>Mucoromycota</taxon>
        <taxon>Glomeromycotina</taxon>
        <taxon>Glomeromycetes</taxon>
        <taxon>Glomerales</taxon>
        <taxon>Glomeraceae</taxon>
        <taxon>Funneliformis</taxon>
    </lineage>
</organism>
<comment type="caution">
    <text evidence="1">The sequence shown here is derived from an EMBL/GenBank/DDBJ whole genome shotgun (WGS) entry which is preliminary data.</text>
</comment>
<keyword evidence="2" id="KW-1185">Reference proteome</keyword>
<evidence type="ECO:0000313" key="2">
    <source>
        <dbReference type="Proteomes" id="UP000789375"/>
    </source>
</evidence>
<name>A0A9N8Z6S2_FUNMO</name>
<protein>
    <submittedName>
        <fullName evidence="1">1643_t:CDS:1</fullName>
    </submittedName>
</protein>
<accession>A0A9N8Z6S2</accession>
<evidence type="ECO:0000313" key="1">
    <source>
        <dbReference type="EMBL" id="CAG8477140.1"/>
    </source>
</evidence>
<sequence>MKNKNHNKKRNLTQKLTENDAKVNILGKQLEMDLNNTFSKTD</sequence>
<dbReference type="AlphaFoldDB" id="A0A9N8Z6S2"/>